<dbReference type="Proteomes" id="UP000244811">
    <property type="component" value="Chromosome 2"/>
</dbReference>
<dbReference type="EMBL" id="CP056071">
    <property type="protein sequence ID" value="UVC49873.1"/>
    <property type="molecule type" value="Genomic_DNA"/>
</dbReference>
<accession>A0A976XJG5</accession>
<gene>
    <name evidence="1" type="ORF">MACK_003489</name>
</gene>
<proteinExistence type="predicted"/>
<organism evidence="1 2">
    <name type="scientific">Theileria orientalis</name>
    <dbReference type="NCBI Taxonomy" id="68886"/>
    <lineage>
        <taxon>Eukaryota</taxon>
        <taxon>Sar</taxon>
        <taxon>Alveolata</taxon>
        <taxon>Apicomplexa</taxon>
        <taxon>Aconoidasida</taxon>
        <taxon>Piroplasmida</taxon>
        <taxon>Theileriidae</taxon>
        <taxon>Theileria</taxon>
    </lineage>
</organism>
<sequence>MRISQILRQNVSKIDFSKSVLSKELDTLVSNYEKSLANPSLFPTHIQKLHNIASQVRSEREYLGISQSDLDINKSSLERAERVVYAIYDNFSPELYFVASREPAVHDFYKLYLHALKDSTTGKRNIFLNKWLYRHSFDTLGIYLLESINTTKISFKKIARARLLFWRSYQFISLK</sequence>
<protein>
    <submittedName>
        <fullName evidence="1">Uncharacterized protein</fullName>
    </submittedName>
</protein>
<reference evidence="1" key="1">
    <citation type="submission" date="2022-07" db="EMBL/GenBank/DDBJ databases">
        <title>Evaluation of T. orientalis genome assembly methods using nanopore sequencing and analysis of variation between genomes.</title>
        <authorList>
            <person name="Yam J."/>
            <person name="Micallef M.L."/>
            <person name="Liu M."/>
            <person name="Djordjevic S.P."/>
            <person name="Bogema D.R."/>
            <person name="Jenkins C."/>
        </authorList>
    </citation>
    <scope>NUCLEOTIDE SEQUENCE</scope>
    <source>
        <strain evidence="1">Goon Nure</strain>
    </source>
</reference>
<dbReference type="AlphaFoldDB" id="A0A976XJG5"/>
<name>A0A976XJG5_THEOR</name>
<evidence type="ECO:0000313" key="1">
    <source>
        <dbReference type="EMBL" id="UVC49873.1"/>
    </source>
</evidence>
<evidence type="ECO:0000313" key="2">
    <source>
        <dbReference type="Proteomes" id="UP000244811"/>
    </source>
</evidence>